<evidence type="ECO:0000313" key="2">
    <source>
        <dbReference type="WBParaSite" id="PS1159_v2.g14863.t1"/>
    </source>
</evidence>
<organism evidence="1 2">
    <name type="scientific">Panagrolaimus sp. PS1159</name>
    <dbReference type="NCBI Taxonomy" id="55785"/>
    <lineage>
        <taxon>Eukaryota</taxon>
        <taxon>Metazoa</taxon>
        <taxon>Ecdysozoa</taxon>
        <taxon>Nematoda</taxon>
        <taxon>Chromadorea</taxon>
        <taxon>Rhabditida</taxon>
        <taxon>Tylenchina</taxon>
        <taxon>Panagrolaimomorpha</taxon>
        <taxon>Panagrolaimoidea</taxon>
        <taxon>Panagrolaimidae</taxon>
        <taxon>Panagrolaimus</taxon>
    </lineage>
</organism>
<reference evidence="2" key="1">
    <citation type="submission" date="2022-11" db="UniProtKB">
        <authorList>
            <consortium name="WormBaseParasite"/>
        </authorList>
    </citation>
    <scope>IDENTIFICATION</scope>
</reference>
<sequence length="147" mass="16868">MNLYFVIRILSLISIIIGSFLVTFSVWAIYARYCSMYYTVLNVDYSFIDYFSPQYYKCNSTEWSEWSSCNKTIETRSKRYRKNAACIRITDSKPCMCSMDGLCDDITLIVNNKMDFDCIESAQILNSTKPFLIQGSSGACSINSNNT</sequence>
<dbReference type="WBParaSite" id="PS1159_v2.g14863.t1">
    <property type="protein sequence ID" value="PS1159_v2.g14863.t1"/>
    <property type="gene ID" value="PS1159_v2.g14863"/>
</dbReference>
<accession>A0AC35F8H4</accession>
<name>A0AC35F8H4_9BILA</name>
<evidence type="ECO:0000313" key="1">
    <source>
        <dbReference type="Proteomes" id="UP000887580"/>
    </source>
</evidence>
<proteinExistence type="predicted"/>
<protein>
    <submittedName>
        <fullName evidence="2">Uncharacterized protein</fullName>
    </submittedName>
</protein>
<dbReference type="Proteomes" id="UP000887580">
    <property type="component" value="Unplaced"/>
</dbReference>